<evidence type="ECO:0000313" key="3">
    <source>
        <dbReference type="Proteomes" id="UP001497512"/>
    </source>
</evidence>
<keyword evidence="3" id="KW-1185">Reference proteome</keyword>
<dbReference type="InterPro" id="IPR001810">
    <property type="entry name" value="F-box_dom"/>
</dbReference>
<dbReference type="Pfam" id="PF12937">
    <property type="entry name" value="F-box-like"/>
    <property type="match status" value="1"/>
</dbReference>
<name>A0ABP0TGT2_9BRYO</name>
<gene>
    <name evidence="2" type="ORF">CSSPTR1EN2_LOCUS3304</name>
</gene>
<reference evidence="2" key="1">
    <citation type="submission" date="2024-02" db="EMBL/GenBank/DDBJ databases">
        <authorList>
            <consortium name="ELIXIR-Norway"/>
            <consortium name="Elixir Norway"/>
        </authorList>
    </citation>
    <scope>NUCLEOTIDE SEQUENCE</scope>
</reference>
<organism evidence="2 3">
    <name type="scientific">Sphagnum troendelagicum</name>
    <dbReference type="NCBI Taxonomy" id="128251"/>
    <lineage>
        <taxon>Eukaryota</taxon>
        <taxon>Viridiplantae</taxon>
        <taxon>Streptophyta</taxon>
        <taxon>Embryophyta</taxon>
        <taxon>Bryophyta</taxon>
        <taxon>Sphagnophytina</taxon>
        <taxon>Sphagnopsida</taxon>
        <taxon>Sphagnales</taxon>
        <taxon>Sphagnaceae</taxon>
        <taxon>Sphagnum</taxon>
    </lineage>
</organism>
<protein>
    <recommendedName>
        <fullName evidence="1">F-box domain-containing protein</fullName>
    </recommendedName>
</protein>
<evidence type="ECO:0000259" key="1">
    <source>
        <dbReference type="Pfam" id="PF12937"/>
    </source>
</evidence>
<feature type="domain" description="F-box" evidence="1">
    <location>
        <begin position="3"/>
        <end position="39"/>
    </location>
</feature>
<dbReference type="InterPro" id="IPR036047">
    <property type="entry name" value="F-box-like_dom_sf"/>
</dbReference>
<evidence type="ECO:0000313" key="2">
    <source>
        <dbReference type="EMBL" id="CAK9196099.1"/>
    </source>
</evidence>
<accession>A0ABP0TGT2</accession>
<proteinExistence type="predicted"/>
<sequence>MEDFPVQVIGTILSHIAAVKQVVRASGTCRKWREAAHNHLQTMRCDCRKSSSVYKSLTTARLEMLFTETILQTSRLQDLYILTQEGFSAGVIISWLLHARSSLHILRYGLMVRSFIRPRRLHASVLDRIGKMSCLEILELFRIQVMGVEFTVQSWPSLVSLIL</sequence>
<dbReference type="SUPFAM" id="SSF81383">
    <property type="entry name" value="F-box domain"/>
    <property type="match status" value="1"/>
</dbReference>
<dbReference type="EMBL" id="OZ019903">
    <property type="protein sequence ID" value="CAK9196099.1"/>
    <property type="molecule type" value="Genomic_DNA"/>
</dbReference>
<dbReference type="Gene3D" id="1.20.1280.50">
    <property type="match status" value="1"/>
</dbReference>
<dbReference type="Proteomes" id="UP001497512">
    <property type="component" value="Chromosome 11"/>
</dbReference>